<evidence type="ECO:0000313" key="11">
    <source>
        <dbReference type="Proteomes" id="UP001153709"/>
    </source>
</evidence>
<dbReference type="Proteomes" id="UP001153709">
    <property type="component" value="Chromosome 1"/>
</dbReference>
<dbReference type="OrthoDB" id="10036464at2759"/>
<keyword evidence="8 9" id="KW-0472">Membrane</keyword>
<evidence type="ECO:0000313" key="10">
    <source>
        <dbReference type="EMBL" id="CAG9826397.1"/>
    </source>
</evidence>
<keyword evidence="6 9" id="KW-1133">Transmembrane helix</keyword>
<evidence type="ECO:0000256" key="3">
    <source>
        <dbReference type="ARBA" id="ARBA00022490"/>
    </source>
</evidence>
<evidence type="ECO:0000256" key="1">
    <source>
        <dbReference type="ARBA" id="ARBA00004323"/>
    </source>
</evidence>
<evidence type="ECO:0000256" key="8">
    <source>
        <dbReference type="ARBA" id="ARBA00023136"/>
    </source>
</evidence>
<protein>
    <submittedName>
        <fullName evidence="10">Uncharacterized protein</fullName>
    </submittedName>
</protein>
<feature type="transmembrane region" description="Helical" evidence="9">
    <location>
        <begin position="67"/>
        <end position="86"/>
    </location>
</feature>
<dbReference type="GO" id="GO:0000139">
    <property type="term" value="C:Golgi membrane"/>
    <property type="evidence" value="ECO:0007669"/>
    <property type="project" value="UniProtKB-SubCell"/>
</dbReference>
<evidence type="ECO:0000256" key="7">
    <source>
        <dbReference type="ARBA" id="ARBA00023034"/>
    </source>
</evidence>
<dbReference type="PANTHER" id="PTHR35259">
    <property type="entry name" value="BOMBESIN RECEPTOR-ACTIVATED PROTEIN C6ORF89"/>
    <property type="match status" value="1"/>
</dbReference>
<sequence>MSKSELLKEYRKNVVQIKKHAKNLGLSEKEVNLLFEQSFHELRKEQNSLNVPKPIKAQSLCTNIRNIFVLFTTLFFFIYILLNVHQPTSSIVLRNVQGLTYPTLKFIRFLSVPIIRLFPALTVFMFKFVLDLYDETCLIENPYFYVADMECWPCENVFAVLNISSMEESYLKSESGTPFIVKSNQKTVTLKTLQQTYKQNRVLLDSETRRLQSTNSSITTLRALFSSDSNIFLSNLNAHISWRITKMASARIIRQVFPKPFFLPERSGQSVERFVMLDGHTAEPYVLPNTECSYVFLIQGSGERSIVLKPSKECSNNCRTVSVVLKPSYILWYNWWYWRPISLPVTNATGPSITYINSYC</sequence>
<reference evidence="10" key="1">
    <citation type="submission" date="2022-01" db="EMBL/GenBank/DDBJ databases">
        <authorList>
            <person name="King R."/>
        </authorList>
    </citation>
    <scope>NUCLEOTIDE SEQUENCE</scope>
</reference>
<dbReference type="PANTHER" id="PTHR35259:SF1">
    <property type="entry name" value="BOMBESIN RECEPTOR-ACTIVATED PROTEIN C6ORF89"/>
    <property type="match status" value="1"/>
</dbReference>
<dbReference type="InterPro" id="IPR038757">
    <property type="entry name" value="BRAP"/>
</dbReference>
<keyword evidence="5" id="KW-0735">Signal-anchor</keyword>
<evidence type="ECO:0000256" key="9">
    <source>
        <dbReference type="SAM" id="Phobius"/>
    </source>
</evidence>
<name>A0A9N9SP03_DIABA</name>
<accession>A0A9N9SP03</accession>
<organism evidence="10 11">
    <name type="scientific">Diabrotica balteata</name>
    <name type="common">Banded cucumber beetle</name>
    <dbReference type="NCBI Taxonomy" id="107213"/>
    <lineage>
        <taxon>Eukaryota</taxon>
        <taxon>Metazoa</taxon>
        <taxon>Ecdysozoa</taxon>
        <taxon>Arthropoda</taxon>
        <taxon>Hexapoda</taxon>
        <taxon>Insecta</taxon>
        <taxon>Pterygota</taxon>
        <taxon>Neoptera</taxon>
        <taxon>Endopterygota</taxon>
        <taxon>Coleoptera</taxon>
        <taxon>Polyphaga</taxon>
        <taxon>Cucujiformia</taxon>
        <taxon>Chrysomeloidea</taxon>
        <taxon>Chrysomelidae</taxon>
        <taxon>Galerucinae</taxon>
        <taxon>Diabroticina</taxon>
        <taxon>Diabroticites</taxon>
        <taxon>Diabrotica</taxon>
    </lineage>
</organism>
<proteinExistence type="predicted"/>
<gene>
    <name evidence="10" type="ORF">DIABBA_LOCUS516</name>
</gene>
<keyword evidence="11" id="KW-1185">Reference proteome</keyword>
<keyword evidence="3" id="KW-0963">Cytoplasm</keyword>
<keyword evidence="7" id="KW-0333">Golgi apparatus</keyword>
<dbReference type="EMBL" id="OU898276">
    <property type="protein sequence ID" value="CAG9826397.1"/>
    <property type="molecule type" value="Genomic_DNA"/>
</dbReference>
<keyword evidence="4 9" id="KW-0812">Transmembrane</keyword>
<evidence type="ECO:0000256" key="6">
    <source>
        <dbReference type="ARBA" id="ARBA00022989"/>
    </source>
</evidence>
<dbReference type="AlphaFoldDB" id="A0A9N9SP03"/>
<evidence type="ECO:0000256" key="2">
    <source>
        <dbReference type="ARBA" id="ARBA00004496"/>
    </source>
</evidence>
<evidence type="ECO:0000256" key="4">
    <source>
        <dbReference type="ARBA" id="ARBA00022692"/>
    </source>
</evidence>
<comment type="subcellular location">
    <subcellularLocation>
        <location evidence="2">Cytoplasm</location>
    </subcellularLocation>
    <subcellularLocation>
        <location evidence="1">Golgi apparatus membrane</location>
        <topology evidence="1">Single-pass type II membrane protein</topology>
    </subcellularLocation>
</comment>
<evidence type="ECO:0000256" key="5">
    <source>
        <dbReference type="ARBA" id="ARBA00022968"/>
    </source>
</evidence>